<feature type="transmembrane region" description="Helical" evidence="1">
    <location>
        <begin position="110"/>
        <end position="128"/>
    </location>
</feature>
<sequence length="396" mass="44198">MISDWFLELGRGFGRLFLQPILYWTVLLLLLASVKRIKRERRDFGSKIFNIFAEWRKTIGLSLLFGLILSIVSIAVGFALPYPVILLWSAVVVLLTLSLRFSWISPAYTLGATALLLLWVPELSGSFLPDSWISAMGDTSLSALALLLGVLLMVEAIMYHRFQNNDSFPQYVKGGRGKLIGQHRLKRLGFLPVFFLIPGGAIEPFVDWWPMLAVGDETYGLMLAPILLGFEHVVRGLSPRHAALTMRASMVVLSIVVLGLAAASFYYPILALVAVLVAPVGREISSFLLRWRDQGKNPYFTPRYDGLPILGVIPGSPADDMNLIVGETIEKVNGLNVTNEQDFYHAVQSNLAYCKIAVRDTAGEIRFAKRAMYEDDHYELGLVFVKAQYAKQKKAK</sequence>
<dbReference type="OrthoDB" id="198399at2"/>
<keyword evidence="1" id="KW-0472">Membrane</keyword>
<feature type="transmembrane region" description="Helical" evidence="1">
    <location>
        <begin position="20"/>
        <end position="37"/>
    </location>
</feature>
<feature type="transmembrane region" description="Helical" evidence="1">
    <location>
        <begin position="188"/>
        <end position="206"/>
    </location>
</feature>
<evidence type="ECO:0000313" key="3">
    <source>
        <dbReference type="Proteomes" id="UP000030153"/>
    </source>
</evidence>
<dbReference type="eggNOG" id="COG0265">
    <property type="taxonomic scope" value="Bacteria"/>
</dbReference>
<feature type="transmembrane region" description="Helical" evidence="1">
    <location>
        <begin position="58"/>
        <end position="79"/>
    </location>
</feature>
<keyword evidence="3" id="KW-1185">Reference proteome</keyword>
<dbReference type="Gene3D" id="2.30.42.10">
    <property type="match status" value="1"/>
</dbReference>
<dbReference type="InterPro" id="IPR036034">
    <property type="entry name" value="PDZ_sf"/>
</dbReference>
<dbReference type="RefSeq" id="WP_036782934.1">
    <property type="nucleotide sequence ID" value="NZ_AVBG01000006.1"/>
</dbReference>
<dbReference type="SUPFAM" id="SSF50156">
    <property type="entry name" value="PDZ domain-like"/>
    <property type="match status" value="1"/>
</dbReference>
<protein>
    <recommendedName>
        <fullName evidence="4">PDZ domain-containing protein</fullName>
    </recommendedName>
</protein>
<feature type="transmembrane region" description="Helical" evidence="1">
    <location>
        <begin position="250"/>
        <end position="278"/>
    </location>
</feature>
<keyword evidence="1" id="KW-0812">Transmembrane</keyword>
<dbReference type="AlphaFoldDB" id="A0A0A2VCM3"/>
<dbReference type="EMBL" id="AVBG01000006">
    <property type="protein sequence ID" value="KGP91380.1"/>
    <property type="molecule type" value="Genomic_DNA"/>
</dbReference>
<reference evidence="2 3" key="1">
    <citation type="submission" date="2013-08" db="EMBL/GenBank/DDBJ databases">
        <title>Genome of Pontibacillus chungwhensis.</title>
        <authorList>
            <person name="Wang Q."/>
            <person name="Wang G."/>
        </authorList>
    </citation>
    <scope>NUCLEOTIDE SEQUENCE [LARGE SCALE GENOMIC DNA]</scope>
    <source>
        <strain evidence="2 3">BH030062</strain>
    </source>
</reference>
<keyword evidence="1" id="KW-1133">Transmembrane helix</keyword>
<evidence type="ECO:0000256" key="1">
    <source>
        <dbReference type="SAM" id="Phobius"/>
    </source>
</evidence>
<proteinExistence type="predicted"/>
<organism evidence="2 3">
    <name type="scientific">Pontibacillus chungwhensis BH030062</name>
    <dbReference type="NCBI Taxonomy" id="1385513"/>
    <lineage>
        <taxon>Bacteria</taxon>
        <taxon>Bacillati</taxon>
        <taxon>Bacillota</taxon>
        <taxon>Bacilli</taxon>
        <taxon>Bacillales</taxon>
        <taxon>Bacillaceae</taxon>
        <taxon>Pontibacillus</taxon>
    </lineage>
</organism>
<evidence type="ECO:0008006" key="4">
    <source>
        <dbReference type="Google" id="ProtNLM"/>
    </source>
</evidence>
<dbReference type="STRING" id="1385513.N780_19295"/>
<dbReference type="Proteomes" id="UP000030153">
    <property type="component" value="Unassembled WGS sequence"/>
</dbReference>
<feature type="transmembrane region" description="Helical" evidence="1">
    <location>
        <begin position="140"/>
        <end position="159"/>
    </location>
</feature>
<accession>A0A0A2VCM3</accession>
<name>A0A0A2VCM3_9BACI</name>
<evidence type="ECO:0000313" key="2">
    <source>
        <dbReference type="EMBL" id="KGP91380.1"/>
    </source>
</evidence>
<feature type="transmembrane region" description="Helical" evidence="1">
    <location>
        <begin position="85"/>
        <end position="103"/>
    </location>
</feature>
<comment type="caution">
    <text evidence="2">The sequence shown here is derived from an EMBL/GenBank/DDBJ whole genome shotgun (WGS) entry which is preliminary data.</text>
</comment>
<gene>
    <name evidence="2" type="ORF">N780_19295</name>
</gene>